<feature type="region of interest" description="Disordered" evidence="1">
    <location>
        <begin position="376"/>
        <end position="399"/>
    </location>
</feature>
<protein>
    <recommendedName>
        <fullName evidence="4">Helix-turn-helix domain-containing protein</fullName>
    </recommendedName>
</protein>
<sequence>MSGVYTFGEVKEKLGITSKELNDLMASSQLNPVRHEGSLKFQQADVERIKKQKDHEHLLRGNQPSGDKKYYSWDEALTKLQIENEDLQRFIEDGDIQAHQEGGEVKFSCEEIDRWISTLMDDKTIVMPGSSGDIVVEDEEAMSLAIPTNLGSPSISIPQKETYSLDQTLRELQLEEESLEKMVENGEIETLSVGGEIRYVQEDVDKYRQQKQADQTIVMPSNQELVVEEDDDDFAPIVIPAANTGTSMKIDFSATPDNKIDNLYTEPAQPAMVISPEESIPTPVVAPTPIAEVVAPAIEINTYQPQPKQDAPRKEFTKSFYTLAEVAQELEVDPDELMEIIKSHEIKTYRMNKLKNIKRSDLLKLCSMQFVQNSMQVPNKPTPASPAVPETPTPTAQSHSIIPQHLAPQMHDDDDDDDAADAIPIQDLASSINEENSKPKPKYENTIVLPLVDDFAEENEQAKKVYSPKVTPPVAQQGDPSMYYSFAEALNLLQMEKEDLDRLLNQGTLSYTIINGVKSLLKKEVTDYKTNKMIEPTIMMDDSGDDVLEEENDDDIFFIS</sequence>
<evidence type="ECO:0008006" key="4">
    <source>
        <dbReference type="Google" id="ProtNLM"/>
    </source>
</evidence>
<evidence type="ECO:0000313" key="2">
    <source>
        <dbReference type="EMBL" id="BBM81840.1"/>
    </source>
</evidence>
<feature type="compositionally biased region" description="Pro residues" evidence="1">
    <location>
        <begin position="380"/>
        <end position="392"/>
    </location>
</feature>
<reference evidence="2 3" key="1">
    <citation type="submission" date="2019-08" db="EMBL/GenBank/DDBJ databases">
        <title>Complete genome sequence of Candidatus Uab amorphum.</title>
        <authorList>
            <person name="Shiratori T."/>
            <person name="Suzuki S."/>
            <person name="Kakizawa Y."/>
            <person name="Ishida K."/>
        </authorList>
    </citation>
    <scope>NUCLEOTIDE SEQUENCE [LARGE SCALE GENOMIC DNA]</scope>
    <source>
        <strain evidence="2 3">SRT547</strain>
    </source>
</reference>
<name>A0A5S9IIT9_UABAM</name>
<evidence type="ECO:0000256" key="1">
    <source>
        <dbReference type="SAM" id="MobiDB-lite"/>
    </source>
</evidence>
<dbReference type="AlphaFoldDB" id="A0A5S9IIT9"/>
<accession>A0A5S9IIT9</accession>
<dbReference type="EMBL" id="AP019860">
    <property type="protein sequence ID" value="BBM81840.1"/>
    <property type="molecule type" value="Genomic_DNA"/>
</dbReference>
<evidence type="ECO:0000313" key="3">
    <source>
        <dbReference type="Proteomes" id="UP000326354"/>
    </source>
</evidence>
<keyword evidence="3" id="KW-1185">Reference proteome</keyword>
<organism evidence="2 3">
    <name type="scientific">Uabimicrobium amorphum</name>
    <dbReference type="NCBI Taxonomy" id="2596890"/>
    <lineage>
        <taxon>Bacteria</taxon>
        <taxon>Pseudomonadati</taxon>
        <taxon>Planctomycetota</taxon>
        <taxon>Candidatus Uabimicrobiia</taxon>
        <taxon>Candidatus Uabimicrobiales</taxon>
        <taxon>Candidatus Uabimicrobiaceae</taxon>
        <taxon>Candidatus Uabimicrobium</taxon>
    </lineage>
</organism>
<dbReference type="RefSeq" id="WP_151966105.1">
    <property type="nucleotide sequence ID" value="NZ_AP019860.1"/>
</dbReference>
<proteinExistence type="predicted"/>
<gene>
    <name evidence="2" type="ORF">UABAM_00180</name>
</gene>
<dbReference type="KEGG" id="uam:UABAM_00180"/>
<dbReference type="Proteomes" id="UP000326354">
    <property type="component" value="Chromosome"/>
</dbReference>